<dbReference type="PANTHER" id="PTHR43227:SF3">
    <property type="entry name" value="BINDING-PROTEIN-DEPENDENT TRANSPORT SYSTEMS INNER MEMBRANE COMPONENT"/>
    <property type="match status" value="1"/>
</dbReference>
<reference evidence="9 10" key="1">
    <citation type="submission" date="2022-08" db="EMBL/GenBank/DDBJ databases">
        <title>Aerococcaceae sp. nov isolated from spoiled eye mask.</title>
        <authorList>
            <person name="Zhou G."/>
            <person name="Xie X.-B."/>
            <person name="Shi Q.-S."/>
            <person name="Wang Y.-S."/>
            <person name="Wen X."/>
            <person name="Peng H."/>
            <person name="Yang X.-J."/>
            <person name="Tao H.-B."/>
            <person name="Huang X.-M."/>
        </authorList>
    </citation>
    <scope>NUCLEOTIDE SEQUENCE [LARGE SCALE GENOMIC DNA]</scope>
    <source>
        <strain evidence="10">DM20194951</strain>
    </source>
</reference>
<feature type="transmembrane region" description="Helical" evidence="7">
    <location>
        <begin position="112"/>
        <end position="139"/>
    </location>
</feature>
<sequence>MNKKLNRLTNLKGYLFISPWMIGFAILTLFPFVYSIYLSFHSVRITSTGIQTQPVQFQNFQQAITGDIEFINRMVNFLREIFIAVPLIVILALIIAVFLNQPIRFKGFFRTLYFLPVIISSGPVLDKLIGLGITSIPFVDTDPLYIFLTTQMGSFLGSVITYIVNNIIILLWFSGVQILIFISALQKVDKQVYEAAAIDGASGWEAFWKITLPSLYPMILVNIIYTTVMYSVSGLNEVIDHIQANMFQIETGFGYSSALSWLYFLMIIMILLVFVGILWFFSRRSSTR</sequence>
<evidence type="ECO:0000256" key="1">
    <source>
        <dbReference type="ARBA" id="ARBA00004651"/>
    </source>
</evidence>
<dbReference type="Proteomes" id="UP001315967">
    <property type="component" value="Chromosome"/>
</dbReference>
<evidence type="ECO:0000256" key="7">
    <source>
        <dbReference type="RuleBase" id="RU363032"/>
    </source>
</evidence>
<dbReference type="CDD" id="cd06261">
    <property type="entry name" value="TM_PBP2"/>
    <property type="match status" value="1"/>
</dbReference>
<proteinExistence type="inferred from homology"/>
<feature type="transmembrane region" description="Helical" evidence="7">
    <location>
        <begin position="206"/>
        <end position="225"/>
    </location>
</feature>
<organism evidence="9 10">
    <name type="scientific">Fundicoccus culcitae</name>
    <dbReference type="NCBI Taxonomy" id="2969821"/>
    <lineage>
        <taxon>Bacteria</taxon>
        <taxon>Bacillati</taxon>
        <taxon>Bacillota</taxon>
        <taxon>Bacilli</taxon>
        <taxon>Lactobacillales</taxon>
        <taxon>Aerococcaceae</taxon>
        <taxon>Fundicoccus</taxon>
    </lineage>
</organism>
<accession>A0ABY5P8B2</accession>
<dbReference type="PANTHER" id="PTHR43227">
    <property type="entry name" value="BLL4140 PROTEIN"/>
    <property type="match status" value="1"/>
</dbReference>
<feature type="transmembrane region" description="Helical" evidence="7">
    <location>
        <begin position="159"/>
        <end position="185"/>
    </location>
</feature>
<gene>
    <name evidence="9" type="ORF">NRE15_04905</name>
</gene>
<dbReference type="RefSeq" id="WP_313794482.1">
    <property type="nucleotide sequence ID" value="NZ_CP102453.1"/>
</dbReference>
<keyword evidence="10" id="KW-1185">Reference proteome</keyword>
<keyword evidence="5 7" id="KW-1133">Transmembrane helix</keyword>
<dbReference type="InterPro" id="IPR035906">
    <property type="entry name" value="MetI-like_sf"/>
</dbReference>
<evidence type="ECO:0000256" key="2">
    <source>
        <dbReference type="ARBA" id="ARBA00022448"/>
    </source>
</evidence>
<comment type="similarity">
    <text evidence="7">Belongs to the binding-protein-dependent transport system permease family.</text>
</comment>
<keyword evidence="3" id="KW-1003">Cell membrane</keyword>
<dbReference type="EMBL" id="CP102453">
    <property type="protein sequence ID" value="UUX34988.1"/>
    <property type="molecule type" value="Genomic_DNA"/>
</dbReference>
<keyword evidence="2 7" id="KW-0813">Transport</keyword>
<feature type="transmembrane region" description="Helical" evidence="7">
    <location>
        <begin position="261"/>
        <end position="281"/>
    </location>
</feature>
<evidence type="ECO:0000256" key="5">
    <source>
        <dbReference type="ARBA" id="ARBA00022989"/>
    </source>
</evidence>
<dbReference type="SUPFAM" id="SSF161098">
    <property type="entry name" value="MetI-like"/>
    <property type="match status" value="1"/>
</dbReference>
<evidence type="ECO:0000313" key="10">
    <source>
        <dbReference type="Proteomes" id="UP001315967"/>
    </source>
</evidence>
<evidence type="ECO:0000256" key="6">
    <source>
        <dbReference type="ARBA" id="ARBA00023136"/>
    </source>
</evidence>
<feature type="transmembrane region" description="Helical" evidence="7">
    <location>
        <begin position="12"/>
        <end position="37"/>
    </location>
</feature>
<evidence type="ECO:0000259" key="8">
    <source>
        <dbReference type="PROSITE" id="PS50928"/>
    </source>
</evidence>
<name>A0ABY5P8B2_9LACT</name>
<feature type="domain" description="ABC transmembrane type-1" evidence="8">
    <location>
        <begin position="74"/>
        <end position="274"/>
    </location>
</feature>
<dbReference type="Pfam" id="PF00528">
    <property type="entry name" value="BPD_transp_1"/>
    <property type="match status" value="1"/>
</dbReference>
<evidence type="ECO:0000256" key="3">
    <source>
        <dbReference type="ARBA" id="ARBA00022475"/>
    </source>
</evidence>
<dbReference type="Gene3D" id="1.10.3720.10">
    <property type="entry name" value="MetI-like"/>
    <property type="match status" value="1"/>
</dbReference>
<evidence type="ECO:0000313" key="9">
    <source>
        <dbReference type="EMBL" id="UUX34988.1"/>
    </source>
</evidence>
<keyword evidence="4 7" id="KW-0812">Transmembrane</keyword>
<dbReference type="InterPro" id="IPR000515">
    <property type="entry name" value="MetI-like"/>
</dbReference>
<dbReference type="PROSITE" id="PS50928">
    <property type="entry name" value="ABC_TM1"/>
    <property type="match status" value="1"/>
</dbReference>
<evidence type="ECO:0000256" key="4">
    <source>
        <dbReference type="ARBA" id="ARBA00022692"/>
    </source>
</evidence>
<dbReference type="InterPro" id="IPR050809">
    <property type="entry name" value="UgpAE/MalFG_permease"/>
</dbReference>
<comment type="subcellular location">
    <subcellularLocation>
        <location evidence="1 7">Cell membrane</location>
        <topology evidence="1 7">Multi-pass membrane protein</topology>
    </subcellularLocation>
</comment>
<feature type="transmembrane region" description="Helical" evidence="7">
    <location>
        <begin position="81"/>
        <end position="100"/>
    </location>
</feature>
<protein>
    <submittedName>
        <fullName evidence="9">Sugar ABC transporter permease</fullName>
    </submittedName>
</protein>
<keyword evidence="6 7" id="KW-0472">Membrane</keyword>